<keyword evidence="3" id="KW-0808">Transferase</keyword>
<dbReference type="Gene3D" id="3.40.50.12230">
    <property type="match status" value="1"/>
</dbReference>
<evidence type="ECO:0000256" key="3">
    <source>
        <dbReference type="ARBA" id="ARBA00022679"/>
    </source>
</evidence>
<gene>
    <name evidence="7" type="ORF">UFOPK1874_00842</name>
</gene>
<dbReference type="InterPro" id="IPR044135">
    <property type="entry name" value="Met-tRNA-FMT_C"/>
</dbReference>
<evidence type="ECO:0000256" key="4">
    <source>
        <dbReference type="ARBA" id="ARBA00022917"/>
    </source>
</evidence>
<feature type="domain" description="Formyl transferase N-terminal" evidence="5">
    <location>
        <begin position="9"/>
        <end position="176"/>
    </location>
</feature>
<evidence type="ECO:0000313" key="7">
    <source>
        <dbReference type="EMBL" id="CAB4617995.1"/>
    </source>
</evidence>
<dbReference type="Pfam" id="PF02911">
    <property type="entry name" value="Formyl_trans_C"/>
    <property type="match status" value="1"/>
</dbReference>
<dbReference type="GO" id="GO:0004479">
    <property type="term" value="F:methionyl-tRNA formyltransferase activity"/>
    <property type="evidence" value="ECO:0007669"/>
    <property type="project" value="UniProtKB-EC"/>
</dbReference>
<proteinExistence type="inferred from homology"/>
<dbReference type="CDD" id="cd08646">
    <property type="entry name" value="FMT_core_Met-tRNA-FMT_N"/>
    <property type="match status" value="1"/>
</dbReference>
<dbReference type="CDD" id="cd08704">
    <property type="entry name" value="Met_tRNA_FMT_C"/>
    <property type="match status" value="1"/>
</dbReference>
<feature type="domain" description="Formyl transferase C-terminal" evidence="6">
    <location>
        <begin position="196"/>
        <end position="285"/>
    </location>
</feature>
<evidence type="ECO:0000256" key="2">
    <source>
        <dbReference type="ARBA" id="ARBA00012261"/>
    </source>
</evidence>
<sequence length="294" mass="31182">MAAEARPLVFLGTPPAAAVVLEQLVNSGFNVVHVVTRHDAKRGRGSSMTPSPVKEVALRLGLTVSHDLEWIKANASRNMLGIVVAYGRIIPLSVLIDTPMINIHFSLLPRWRGAAPVERAILAGDTTTGVCIMDIEETLDTGAVYAQQEVAIAESSTVQSLTNELATVGAQLLVSTLTEGLGTPVPQGDGATYAKKITTEEARIDWSATAVDIHRHVRALRAFTVLGGARIKILEVAMPDGASTLKPGELESDCYVGTGSGDILLVRVQPEGKGPMAAADWMRGRSADSPTQFL</sequence>
<dbReference type="SUPFAM" id="SSF50486">
    <property type="entry name" value="FMT C-terminal domain-like"/>
    <property type="match status" value="1"/>
</dbReference>
<dbReference type="InterPro" id="IPR011034">
    <property type="entry name" value="Formyl_transferase-like_C_sf"/>
</dbReference>
<keyword evidence="4" id="KW-0648">Protein biosynthesis</keyword>
<protein>
    <recommendedName>
        <fullName evidence="2">methionyl-tRNA formyltransferase</fullName>
        <ecNumber evidence="2">2.1.2.9</ecNumber>
    </recommendedName>
</protein>
<dbReference type="InterPro" id="IPR041711">
    <property type="entry name" value="Met-tRNA-FMT_N"/>
</dbReference>
<dbReference type="PANTHER" id="PTHR11138:SF5">
    <property type="entry name" value="METHIONYL-TRNA FORMYLTRANSFERASE, MITOCHONDRIAL"/>
    <property type="match status" value="1"/>
</dbReference>
<dbReference type="AlphaFoldDB" id="A0A6J6I2G0"/>
<dbReference type="EMBL" id="CAEZUX010000094">
    <property type="protein sequence ID" value="CAB4617995.1"/>
    <property type="molecule type" value="Genomic_DNA"/>
</dbReference>
<comment type="similarity">
    <text evidence="1">Belongs to the Fmt family.</text>
</comment>
<dbReference type="InterPro" id="IPR002376">
    <property type="entry name" value="Formyl_transf_N"/>
</dbReference>
<dbReference type="GO" id="GO:0005829">
    <property type="term" value="C:cytosol"/>
    <property type="evidence" value="ECO:0007669"/>
    <property type="project" value="TreeGrafter"/>
</dbReference>
<dbReference type="EC" id="2.1.2.9" evidence="2"/>
<dbReference type="InterPro" id="IPR005794">
    <property type="entry name" value="Fmt"/>
</dbReference>
<dbReference type="InterPro" id="IPR005793">
    <property type="entry name" value="Formyl_trans_C"/>
</dbReference>
<reference evidence="7" key="1">
    <citation type="submission" date="2020-05" db="EMBL/GenBank/DDBJ databases">
        <authorList>
            <person name="Chiriac C."/>
            <person name="Salcher M."/>
            <person name="Ghai R."/>
            <person name="Kavagutti S V."/>
        </authorList>
    </citation>
    <scope>NUCLEOTIDE SEQUENCE</scope>
</reference>
<organism evidence="7">
    <name type="scientific">freshwater metagenome</name>
    <dbReference type="NCBI Taxonomy" id="449393"/>
    <lineage>
        <taxon>unclassified sequences</taxon>
        <taxon>metagenomes</taxon>
        <taxon>ecological metagenomes</taxon>
    </lineage>
</organism>
<name>A0A6J6I2G0_9ZZZZ</name>
<dbReference type="SUPFAM" id="SSF53328">
    <property type="entry name" value="Formyltransferase"/>
    <property type="match status" value="1"/>
</dbReference>
<accession>A0A6J6I2G0</accession>
<evidence type="ECO:0000256" key="1">
    <source>
        <dbReference type="ARBA" id="ARBA00010699"/>
    </source>
</evidence>
<dbReference type="InterPro" id="IPR036477">
    <property type="entry name" value="Formyl_transf_N_sf"/>
</dbReference>
<dbReference type="NCBIfam" id="TIGR00460">
    <property type="entry name" value="fmt"/>
    <property type="match status" value="1"/>
</dbReference>
<dbReference type="HAMAP" id="MF_00182">
    <property type="entry name" value="Formyl_trans"/>
    <property type="match status" value="1"/>
</dbReference>
<evidence type="ECO:0000259" key="5">
    <source>
        <dbReference type="Pfam" id="PF00551"/>
    </source>
</evidence>
<dbReference type="PANTHER" id="PTHR11138">
    <property type="entry name" value="METHIONYL-TRNA FORMYLTRANSFERASE"/>
    <property type="match status" value="1"/>
</dbReference>
<dbReference type="Pfam" id="PF00551">
    <property type="entry name" value="Formyl_trans_N"/>
    <property type="match status" value="1"/>
</dbReference>
<evidence type="ECO:0000259" key="6">
    <source>
        <dbReference type="Pfam" id="PF02911"/>
    </source>
</evidence>